<gene>
    <name evidence="7" type="ORF">OBBRIDRAFT_790061</name>
</gene>
<dbReference type="GO" id="GO:0008270">
    <property type="term" value="F:zinc ion binding"/>
    <property type="evidence" value="ECO:0007669"/>
    <property type="project" value="InterPro"/>
</dbReference>
<evidence type="ECO:0000256" key="5">
    <source>
        <dbReference type="SAM" id="MobiDB-lite"/>
    </source>
</evidence>
<dbReference type="InterPro" id="IPR001138">
    <property type="entry name" value="Zn2Cys6_DnaBD"/>
</dbReference>
<dbReference type="GO" id="GO:0006351">
    <property type="term" value="P:DNA-templated transcription"/>
    <property type="evidence" value="ECO:0007669"/>
    <property type="project" value="InterPro"/>
</dbReference>
<keyword evidence="3" id="KW-0539">Nucleus</keyword>
<dbReference type="PROSITE" id="PS50048">
    <property type="entry name" value="ZN2_CY6_FUNGAL_2"/>
    <property type="match status" value="1"/>
</dbReference>
<dbReference type="Gene3D" id="4.10.240.10">
    <property type="entry name" value="Zn(2)-C6 fungal-type DNA-binding domain"/>
    <property type="match status" value="1"/>
</dbReference>
<dbReference type="OrthoDB" id="424974at2759"/>
<feature type="coiled-coil region" evidence="4">
    <location>
        <begin position="66"/>
        <end position="93"/>
    </location>
</feature>
<organism evidence="7 8">
    <name type="scientific">Obba rivulosa</name>
    <dbReference type="NCBI Taxonomy" id="1052685"/>
    <lineage>
        <taxon>Eukaryota</taxon>
        <taxon>Fungi</taxon>
        <taxon>Dikarya</taxon>
        <taxon>Basidiomycota</taxon>
        <taxon>Agaricomycotina</taxon>
        <taxon>Agaricomycetes</taxon>
        <taxon>Polyporales</taxon>
        <taxon>Gelatoporiaceae</taxon>
        <taxon>Obba</taxon>
    </lineage>
</organism>
<evidence type="ECO:0000256" key="2">
    <source>
        <dbReference type="ARBA" id="ARBA00022723"/>
    </source>
</evidence>
<dbReference type="InterPro" id="IPR050613">
    <property type="entry name" value="Sec_Metabolite_Reg"/>
</dbReference>
<dbReference type="GO" id="GO:0005634">
    <property type="term" value="C:nucleus"/>
    <property type="evidence" value="ECO:0007669"/>
    <property type="project" value="UniProtKB-SubCell"/>
</dbReference>
<dbReference type="CDD" id="cd00067">
    <property type="entry name" value="GAL4"/>
    <property type="match status" value="1"/>
</dbReference>
<dbReference type="PANTHER" id="PTHR31001">
    <property type="entry name" value="UNCHARACTERIZED TRANSCRIPTIONAL REGULATORY PROTEIN"/>
    <property type="match status" value="1"/>
</dbReference>
<dbReference type="AlphaFoldDB" id="A0A8E2J364"/>
<comment type="subcellular location">
    <subcellularLocation>
        <location evidence="1">Nucleus</location>
    </subcellularLocation>
</comment>
<evidence type="ECO:0000256" key="4">
    <source>
        <dbReference type="SAM" id="Coils"/>
    </source>
</evidence>
<evidence type="ECO:0000313" key="8">
    <source>
        <dbReference type="Proteomes" id="UP000250043"/>
    </source>
</evidence>
<evidence type="ECO:0000256" key="3">
    <source>
        <dbReference type="ARBA" id="ARBA00023242"/>
    </source>
</evidence>
<keyword evidence="8" id="KW-1185">Reference proteome</keyword>
<dbReference type="EMBL" id="KV722352">
    <property type="protein sequence ID" value="OCH93710.1"/>
    <property type="molecule type" value="Genomic_DNA"/>
</dbReference>
<dbReference type="Proteomes" id="UP000250043">
    <property type="component" value="Unassembled WGS sequence"/>
</dbReference>
<reference evidence="7 8" key="1">
    <citation type="submission" date="2016-07" db="EMBL/GenBank/DDBJ databases">
        <title>Draft genome of the white-rot fungus Obba rivulosa 3A-2.</title>
        <authorList>
            <consortium name="DOE Joint Genome Institute"/>
            <person name="Miettinen O."/>
            <person name="Riley R."/>
            <person name="Acob R."/>
            <person name="Barry K."/>
            <person name="Cullen D."/>
            <person name="De Vries R."/>
            <person name="Hainaut M."/>
            <person name="Hatakka A."/>
            <person name="Henrissat B."/>
            <person name="Hilden K."/>
            <person name="Kuo R."/>
            <person name="Labutti K."/>
            <person name="Lipzen A."/>
            <person name="Makela M.R."/>
            <person name="Sandor L."/>
            <person name="Spatafora J.W."/>
            <person name="Grigoriev I.V."/>
            <person name="Hibbett D.S."/>
        </authorList>
    </citation>
    <scope>NUCLEOTIDE SEQUENCE [LARGE SCALE GENOMIC DNA]</scope>
    <source>
        <strain evidence="7 8">3A-2</strain>
    </source>
</reference>
<feature type="region of interest" description="Disordered" evidence="5">
    <location>
        <begin position="660"/>
        <end position="755"/>
    </location>
</feature>
<dbReference type="PROSITE" id="PS00463">
    <property type="entry name" value="ZN2_CY6_FUNGAL_1"/>
    <property type="match status" value="1"/>
</dbReference>
<name>A0A8E2J364_9APHY</name>
<dbReference type="InterPro" id="IPR036864">
    <property type="entry name" value="Zn2-C6_fun-type_DNA-bd_sf"/>
</dbReference>
<dbReference type="InterPro" id="IPR007219">
    <property type="entry name" value="XnlR_reg_dom"/>
</dbReference>
<keyword evidence="4" id="KW-0175">Coiled coil</keyword>
<dbReference type="SMART" id="SM00906">
    <property type="entry name" value="Fungal_trans"/>
    <property type="match status" value="1"/>
</dbReference>
<dbReference type="SUPFAM" id="SSF57701">
    <property type="entry name" value="Zn2/Cys6 DNA-binding domain"/>
    <property type="match status" value="1"/>
</dbReference>
<feature type="domain" description="Zn(2)-C6 fungal-type" evidence="6">
    <location>
        <begin position="19"/>
        <end position="48"/>
    </location>
</feature>
<dbReference type="GO" id="GO:0003677">
    <property type="term" value="F:DNA binding"/>
    <property type="evidence" value="ECO:0007669"/>
    <property type="project" value="InterPro"/>
</dbReference>
<dbReference type="SMART" id="SM00066">
    <property type="entry name" value="GAL4"/>
    <property type="match status" value="1"/>
</dbReference>
<sequence length="837" mass="92939">MSSSSNLAARTKRRNAPLSCAECRRLKLRCSRVFPCASCVKKGCAAICPDGSLTTGKGNRFVLANTEELHDKITQLASRVRQLEDALQNAHGQLSNDPHPLLSEDLLQIKRPLERESPEEALKEPDPETAEAIDAVGSLSITESGHTKFFGPTANSWYLLQNEEGADDDVESPQVTLPTDIPWLSHTFPFASSVDETAAVVRGQIVQLLPDVEKARQLAEIYYKHAAWMYTPLPEAEFYGSVLPRFYGPTEIPPDQDSMASHRLAVMYLVLALGTLLDLDKPSFSPEATRYYQLGRAALSLDSVLESQSIPAIQALILMCHFMFFSFVEGPRWALMGLAVKLAQSLGLHRDSGKWNLKPEETFRRRSLFYELYTYDSWQSLTFGRPPSFSSAFIDAQMASEPTKTGAGETEMTFADWKHRFASRCLNIVHEQAFGARTPTYRAIQELDKKVRNFYVPPSLRVPGFGGAKMEVDPATCPIELTMQRYIAFAIREITLFYMHRGFFARAIEDHPDDPLGSKYAPSVLAAYNSACAFVGLIKSLHSQQPGLTERMWFLFTHVFSCTIVLGSIATKCPGMALAPSAVSHLESACSLFEGVSDNVRAAKVLPVLRKLKGRAVVALAQHQSRASAPMAGHLHMDTTTVKQEDEELAALGGKTRLKFVTRKSPSLPSSPQGSSSQASSSPRDPVSEQSFYTSTAHASQTHVPPPPSNEPVYQHQLVEEPPQWQGYPQPQSYSQQAQGSQGYGQQSQGTPEYYDYPQFPPTPMQWQQDYNYNHVQQQMTLDLNGMHHSGMQYSEYHHTPVMGQYVPGHSPLESPLQPHGIDPTASWNNLLAQYGV</sequence>
<feature type="compositionally biased region" description="Low complexity" evidence="5">
    <location>
        <begin position="722"/>
        <end position="750"/>
    </location>
</feature>
<accession>A0A8E2J364</accession>
<evidence type="ECO:0000256" key="1">
    <source>
        <dbReference type="ARBA" id="ARBA00004123"/>
    </source>
</evidence>
<feature type="compositionally biased region" description="Low complexity" evidence="5">
    <location>
        <begin position="665"/>
        <end position="685"/>
    </location>
</feature>
<dbReference type="CDD" id="cd12148">
    <property type="entry name" value="fungal_TF_MHR"/>
    <property type="match status" value="1"/>
</dbReference>
<keyword evidence="2" id="KW-0479">Metal-binding</keyword>
<dbReference type="PANTHER" id="PTHR31001:SF56">
    <property type="entry name" value="ZN(2)-C6 FUNGAL-TYPE DOMAIN-CONTAINING PROTEIN"/>
    <property type="match status" value="1"/>
</dbReference>
<feature type="compositionally biased region" description="Polar residues" evidence="5">
    <location>
        <begin position="689"/>
        <end position="703"/>
    </location>
</feature>
<evidence type="ECO:0000259" key="6">
    <source>
        <dbReference type="PROSITE" id="PS50048"/>
    </source>
</evidence>
<proteinExistence type="predicted"/>
<dbReference type="Pfam" id="PF04082">
    <property type="entry name" value="Fungal_trans"/>
    <property type="match status" value="1"/>
</dbReference>
<protein>
    <recommendedName>
        <fullName evidence="6">Zn(2)-C6 fungal-type domain-containing protein</fullName>
    </recommendedName>
</protein>
<dbReference type="GO" id="GO:0000981">
    <property type="term" value="F:DNA-binding transcription factor activity, RNA polymerase II-specific"/>
    <property type="evidence" value="ECO:0007669"/>
    <property type="project" value="InterPro"/>
</dbReference>
<evidence type="ECO:0000313" key="7">
    <source>
        <dbReference type="EMBL" id="OCH93710.1"/>
    </source>
</evidence>